<name>A0AAW5QUB9_9HYPH</name>
<dbReference type="AlphaFoldDB" id="A0AAW5QUB9"/>
<dbReference type="RefSeq" id="WP_261615073.1">
    <property type="nucleotide sequence ID" value="NZ_JALIDZ010000003.1"/>
</dbReference>
<dbReference type="InterPro" id="IPR037523">
    <property type="entry name" value="VOC_core"/>
</dbReference>
<protein>
    <submittedName>
        <fullName evidence="2">VOC family protein</fullName>
    </submittedName>
</protein>
<dbReference type="Pfam" id="PF00903">
    <property type="entry name" value="Glyoxalase"/>
    <property type="match status" value="1"/>
</dbReference>
<dbReference type="Gene3D" id="3.10.180.10">
    <property type="entry name" value="2,3-Dihydroxybiphenyl 1,2-Dioxygenase, domain 1"/>
    <property type="match status" value="1"/>
</dbReference>
<comment type="caution">
    <text evidence="2">The sequence shown here is derived from an EMBL/GenBank/DDBJ whole genome shotgun (WGS) entry which is preliminary data.</text>
</comment>
<sequence>MKIVLTSVLVDDQAKALQFYTEILGFIPNTDIPMGDYRWLTVVPRDDPNGVELVLEPDAHPAAKRYKAALMEDGIPITSFEVTDIHGEHDRLRGLGVTFTQPPVDMGPVTTAVFDDTCGNLIQIAQPTGGR</sequence>
<dbReference type="PANTHER" id="PTHR36437">
    <property type="entry name" value="GLYOXALASE/BLEOMYCIN RESISTANCE PROTEIN/DIOXYGENASE"/>
    <property type="match status" value="1"/>
</dbReference>
<proteinExistence type="predicted"/>
<dbReference type="PROSITE" id="PS51819">
    <property type="entry name" value="VOC"/>
    <property type="match status" value="1"/>
</dbReference>
<evidence type="ECO:0000259" key="1">
    <source>
        <dbReference type="PROSITE" id="PS51819"/>
    </source>
</evidence>
<keyword evidence="3" id="KW-1185">Reference proteome</keyword>
<evidence type="ECO:0000313" key="2">
    <source>
        <dbReference type="EMBL" id="MCT8971492.1"/>
    </source>
</evidence>
<gene>
    <name evidence="2" type="ORF">MUB46_06475</name>
</gene>
<dbReference type="EMBL" id="JALIDZ010000003">
    <property type="protein sequence ID" value="MCT8971492.1"/>
    <property type="molecule type" value="Genomic_DNA"/>
</dbReference>
<feature type="domain" description="VOC" evidence="1">
    <location>
        <begin position="2"/>
        <end position="127"/>
    </location>
</feature>
<dbReference type="PANTHER" id="PTHR36437:SF2">
    <property type="entry name" value="GLYOXALASE_BLEOMYCIN RESISTANCE PROTEIN_DIOXYGENASE"/>
    <property type="match status" value="1"/>
</dbReference>
<reference evidence="2 3" key="1">
    <citation type="submission" date="2022-04" db="EMBL/GenBank/DDBJ databases">
        <authorList>
            <person name="Ye Y.-Q."/>
            <person name="Du Z.-J."/>
        </authorList>
    </citation>
    <scope>NUCLEOTIDE SEQUENCE [LARGE SCALE GENOMIC DNA]</scope>
    <source>
        <strain evidence="2 3">A6E488</strain>
    </source>
</reference>
<dbReference type="InterPro" id="IPR029068">
    <property type="entry name" value="Glyas_Bleomycin-R_OHBP_Dase"/>
</dbReference>
<accession>A0AAW5QUB9</accession>
<organism evidence="2 3">
    <name type="scientific">Microbaculum marinisediminis</name>
    <dbReference type="NCBI Taxonomy" id="2931392"/>
    <lineage>
        <taxon>Bacteria</taxon>
        <taxon>Pseudomonadati</taxon>
        <taxon>Pseudomonadota</taxon>
        <taxon>Alphaproteobacteria</taxon>
        <taxon>Hyphomicrobiales</taxon>
        <taxon>Tepidamorphaceae</taxon>
        <taxon>Microbaculum</taxon>
    </lineage>
</organism>
<evidence type="ECO:0000313" key="3">
    <source>
        <dbReference type="Proteomes" id="UP001320898"/>
    </source>
</evidence>
<dbReference type="CDD" id="cd07263">
    <property type="entry name" value="VOC_like"/>
    <property type="match status" value="1"/>
</dbReference>
<dbReference type="Proteomes" id="UP001320898">
    <property type="component" value="Unassembled WGS sequence"/>
</dbReference>
<dbReference type="SUPFAM" id="SSF54593">
    <property type="entry name" value="Glyoxalase/Bleomycin resistance protein/Dihydroxybiphenyl dioxygenase"/>
    <property type="match status" value="1"/>
</dbReference>
<dbReference type="InterPro" id="IPR004360">
    <property type="entry name" value="Glyas_Fos-R_dOase_dom"/>
</dbReference>